<dbReference type="Gramene" id="HORVU.MOREX.r3.4HG0392420.1">
    <property type="protein sequence ID" value="HORVU.MOREX.r3.4HG0392420.1"/>
    <property type="gene ID" value="HORVU.MOREX.r3.4HG0392420"/>
</dbReference>
<gene>
    <name evidence="3" type="primary">LOC123449168</name>
</gene>
<reference evidence="3" key="3">
    <citation type="submission" date="2022-01" db="UniProtKB">
        <authorList>
            <consortium name="EnsemblPlants"/>
        </authorList>
    </citation>
    <scope>IDENTIFICATION</scope>
    <source>
        <strain evidence="3">subsp. vulgare</strain>
    </source>
</reference>
<evidence type="ECO:0000256" key="2">
    <source>
        <dbReference type="SAM" id="SignalP"/>
    </source>
</evidence>
<reference evidence="4" key="1">
    <citation type="journal article" date="2012" name="Nature">
        <title>A physical, genetic and functional sequence assembly of the barley genome.</title>
        <authorList>
            <consortium name="The International Barley Genome Sequencing Consortium"/>
            <person name="Mayer K.F."/>
            <person name="Waugh R."/>
            <person name="Brown J.W."/>
            <person name="Schulman A."/>
            <person name="Langridge P."/>
            <person name="Platzer M."/>
            <person name="Fincher G.B."/>
            <person name="Muehlbauer G.J."/>
            <person name="Sato K."/>
            <person name="Close T.J."/>
            <person name="Wise R.P."/>
            <person name="Stein N."/>
        </authorList>
    </citation>
    <scope>NUCLEOTIDE SEQUENCE [LARGE SCALE GENOMIC DNA]</scope>
    <source>
        <strain evidence="4">cv. Morex</strain>
    </source>
</reference>
<feature type="region of interest" description="Disordered" evidence="1">
    <location>
        <begin position="176"/>
        <end position="237"/>
    </location>
</feature>
<evidence type="ECO:0008006" key="5">
    <source>
        <dbReference type="Google" id="ProtNLM"/>
    </source>
</evidence>
<reference evidence="3" key="2">
    <citation type="submission" date="2020-10" db="EMBL/GenBank/DDBJ databases">
        <authorList>
            <person name="Scholz U."/>
            <person name="Mascher M."/>
            <person name="Fiebig A."/>
        </authorList>
    </citation>
    <scope>NUCLEOTIDE SEQUENCE [LARGE SCALE GENOMIC DNA]</scope>
    <source>
        <strain evidence="3">cv. Morex</strain>
    </source>
</reference>
<dbReference type="GeneID" id="123449168"/>
<evidence type="ECO:0000256" key="1">
    <source>
        <dbReference type="SAM" id="MobiDB-lite"/>
    </source>
</evidence>
<organism evidence="3 4">
    <name type="scientific">Hordeum vulgare subsp. vulgare</name>
    <name type="common">Domesticated barley</name>
    <dbReference type="NCBI Taxonomy" id="112509"/>
    <lineage>
        <taxon>Eukaryota</taxon>
        <taxon>Viridiplantae</taxon>
        <taxon>Streptophyta</taxon>
        <taxon>Embryophyta</taxon>
        <taxon>Tracheophyta</taxon>
        <taxon>Spermatophyta</taxon>
        <taxon>Magnoliopsida</taxon>
        <taxon>Liliopsida</taxon>
        <taxon>Poales</taxon>
        <taxon>Poaceae</taxon>
        <taxon>BOP clade</taxon>
        <taxon>Pooideae</taxon>
        <taxon>Triticodae</taxon>
        <taxon>Triticeae</taxon>
        <taxon>Hordeinae</taxon>
        <taxon>Hordeum</taxon>
    </lineage>
</organism>
<dbReference type="Proteomes" id="UP000011116">
    <property type="component" value="Chromosome 4H"/>
</dbReference>
<protein>
    <recommendedName>
        <fullName evidence="5">Proline-rich protein</fullName>
    </recommendedName>
</protein>
<dbReference type="OrthoDB" id="692967at2759"/>
<dbReference type="Gramene" id="HORVU.MOREX.r2.4HG0326460.1">
    <property type="protein sequence ID" value="HORVU.MOREX.r2.4HG0326460.1"/>
    <property type="gene ID" value="HORVU.MOREX.r2.4HG0326460"/>
</dbReference>
<feature type="chain" id="PRO_5035214045" description="Proline-rich protein" evidence="2">
    <location>
        <begin position="25"/>
        <end position="281"/>
    </location>
</feature>
<evidence type="ECO:0000313" key="4">
    <source>
        <dbReference type="Proteomes" id="UP000011116"/>
    </source>
</evidence>
<dbReference type="PANTHER" id="PTHR33935">
    <property type="entry name" value="OS10G0148100 PROTEIN"/>
    <property type="match status" value="1"/>
</dbReference>
<dbReference type="AlphaFoldDB" id="A0A8I6XM17"/>
<dbReference type="EnsemblPlants" id="HORVU.MOREX.r3.4HG0392420.1">
    <property type="protein sequence ID" value="HORVU.MOREX.r3.4HG0392420.1"/>
    <property type="gene ID" value="HORVU.MOREX.r3.4HG0392420"/>
</dbReference>
<name>A0A8I6XM17_HORVV</name>
<dbReference type="RefSeq" id="XP_044982211.1">
    <property type="nucleotide sequence ID" value="XM_045126276.1"/>
</dbReference>
<keyword evidence="2" id="KW-0732">Signal</keyword>
<evidence type="ECO:0000313" key="3">
    <source>
        <dbReference type="EnsemblPlants" id="HORVU.MOREX.r3.4HG0392420.1"/>
    </source>
</evidence>
<sequence>MALLPRRFLLGVCAVALAVGLANAVAVHGEAAPVVVGLARCSDCTRKNMNAEAAFKGLQVAVKCKNGRGEYESKAVGHVDKSGAFSVPLAADLVGDDGELKQDCFAQLHSASSAPCPGQEPSKIVAARPSHDGQTTFVAIAGEVHHPSAECASAFLCNPLHKHHLVVFHKPVIVSPKHDHDHDHDHDHVHDHDHDHDSPKHDHDHDHDHDHVHDHDHDHDHAPAVKPPTTPVYTPAAPTPTPIYHPPAQRDAVTEPQLFKKMLPFLKKLPFFPPAKQSGKP</sequence>
<dbReference type="KEGG" id="hvg:123449168"/>
<accession>A0A8I6XM17</accession>
<dbReference type="PANTHER" id="PTHR33935:SF2">
    <property type="entry name" value="OS03G0245200 PROTEIN"/>
    <property type="match status" value="1"/>
</dbReference>
<dbReference type="Pfam" id="PF01190">
    <property type="entry name" value="Pollen_Ole_e_1"/>
    <property type="match status" value="1"/>
</dbReference>
<feature type="compositionally biased region" description="Basic and acidic residues" evidence="1">
    <location>
        <begin position="176"/>
        <end position="223"/>
    </location>
</feature>
<keyword evidence="4" id="KW-1185">Reference proteome</keyword>
<proteinExistence type="predicted"/>
<feature type="signal peptide" evidence="2">
    <location>
        <begin position="1"/>
        <end position="24"/>
    </location>
</feature>